<dbReference type="GO" id="GO:0000184">
    <property type="term" value="P:nuclear-transcribed mRNA catabolic process, nonsense-mediated decay"/>
    <property type="evidence" value="ECO:0007669"/>
    <property type="project" value="UniProtKB-KW"/>
</dbReference>
<dbReference type="RefSeq" id="XP_026676757.1">
    <property type="nucleotide sequence ID" value="XM_026820956.1"/>
</dbReference>
<dbReference type="GO" id="GO:0008380">
    <property type="term" value="P:RNA splicing"/>
    <property type="evidence" value="ECO:0007669"/>
    <property type="project" value="UniProtKB-KW"/>
</dbReference>
<keyword evidence="16" id="KW-0539">Nucleus</keyword>
<feature type="compositionally biased region" description="Basic and acidic residues" evidence="18">
    <location>
        <begin position="488"/>
        <end position="513"/>
    </location>
</feature>
<dbReference type="InterPro" id="IPR018545">
    <property type="entry name" value="Btz_dom"/>
</dbReference>
<dbReference type="GO" id="GO:0006397">
    <property type="term" value="P:mRNA processing"/>
    <property type="evidence" value="ECO:0007669"/>
    <property type="project" value="UniProtKB-KW"/>
</dbReference>
<keyword evidence="15" id="KW-0508">mRNA splicing</keyword>
<evidence type="ECO:0000256" key="3">
    <source>
        <dbReference type="ARBA" id="ARBA00004324"/>
    </source>
</evidence>
<gene>
    <name evidence="21 22" type="primary">LOC103505670</name>
</gene>
<dbReference type="GO" id="GO:0010494">
    <property type="term" value="C:cytoplasmic stress granule"/>
    <property type="evidence" value="ECO:0007669"/>
    <property type="project" value="UniProtKB-SubCell"/>
</dbReference>
<dbReference type="GO" id="GO:0051028">
    <property type="term" value="P:mRNA transport"/>
    <property type="evidence" value="ECO:0007669"/>
    <property type="project" value="UniProtKB-KW"/>
</dbReference>
<evidence type="ECO:0000256" key="5">
    <source>
        <dbReference type="ARBA" id="ARBA00009548"/>
    </source>
</evidence>
<keyword evidence="11" id="KW-0509">mRNA transport</keyword>
<sequence length="513" mass="58033">METENKNLDSTNDSVESFEEAKDHLDTFEDAIDHLESTEDKNLSKTEDKNQPILTPDDSSNDASVTSQNKESDKTSPGVKDVVKDSSPPDVKETTDVKASEVVITATSNEKIELKDEIKTSSEVSDLSSPSEAVKTASDNLDKITTNLADIAINETKIEQELVSNVKLDSKVEVDKTTNGSTVELKVSKEPLKEESHIVKEDIPKESVKEILPKEDAKETLPKKVAKETIPKESVKETVPKETPKEVISTEVSPKETAKEEPVKESPKKATKVEDSKILPEHDESVSEDTNNADIKVDDKNDNVNSKTEEDLDNNAHESDEGSIKSERECGDGQGEQEDAKKELDHDEDKRNPEYIPKKGSFYEHDTRTMDGFDDDVKKIEEETASKSKKKPKPVSSEGRWEHDKFNELEQCPKSQQEIIDTYGYDIRNEEHPPKARRNRRYGRGPNKYNRNWEDEKAYIKIENKPRTPGSRHPRTNNDRVRHSQGSENDHQPNKEREEFPPLSRSENHAGEY</sequence>
<evidence type="ECO:0000256" key="9">
    <source>
        <dbReference type="ARBA" id="ARBA00022664"/>
    </source>
</evidence>
<dbReference type="GO" id="GO:0016607">
    <property type="term" value="C:nuclear speck"/>
    <property type="evidence" value="ECO:0007669"/>
    <property type="project" value="UniProtKB-SubCell"/>
</dbReference>
<feature type="compositionally biased region" description="Basic and acidic residues" evidence="18">
    <location>
        <begin position="253"/>
        <end position="285"/>
    </location>
</feature>
<dbReference type="Pfam" id="PF09405">
    <property type="entry name" value="Btz"/>
    <property type="match status" value="1"/>
</dbReference>
<feature type="compositionally biased region" description="Basic and acidic residues" evidence="18">
    <location>
        <begin position="338"/>
        <end position="386"/>
    </location>
</feature>
<reference evidence="21 22" key="1">
    <citation type="submission" date="2025-04" db="UniProtKB">
        <authorList>
            <consortium name="RefSeq"/>
        </authorList>
    </citation>
    <scope>IDENTIFICATION</scope>
</reference>
<keyword evidence="20" id="KW-1185">Reference proteome</keyword>
<feature type="compositionally biased region" description="Basic and acidic residues" evidence="18">
    <location>
        <begin position="451"/>
        <end position="466"/>
    </location>
</feature>
<comment type="subcellular location">
    <subcellularLocation>
        <location evidence="2">Cell projection</location>
        <location evidence="2">Dendrite</location>
    </subcellularLocation>
    <subcellularLocation>
        <location evidence="1">Cytoplasm</location>
        <location evidence="1">Stress granule</location>
    </subcellularLocation>
    <subcellularLocation>
        <location evidence="4">Cytoplasm</location>
        <location evidence="4">Perinuclear region</location>
    </subcellularLocation>
    <subcellularLocation>
        <location evidence="3">Nucleus speckle</location>
    </subcellularLocation>
</comment>
<dbReference type="PANTHER" id="PTHR13434">
    <property type="entry name" value="PROTEIN CASC3"/>
    <property type="match status" value="1"/>
</dbReference>
<keyword evidence="13" id="KW-0694">RNA-binding</keyword>
<evidence type="ECO:0000256" key="2">
    <source>
        <dbReference type="ARBA" id="ARBA00004279"/>
    </source>
</evidence>
<dbReference type="GO" id="GO:0006417">
    <property type="term" value="P:regulation of translation"/>
    <property type="evidence" value="ECO:0007669"/>
    <property type="project" value="UniProtKB-KW"/>
</dbReference>
<name>A0A3Q0IKQ3_DIACI</name>
<feature type="compositionally biased region" description="Basic and acidic residues" evidence="18">
    <location>
        <begin position="399"/>
        <end position="408"/>
    </location>
</feature>
<dbReference type="STRING" id="121845.A0A3Q0IKQ3"/>
<dbReference type="InterPro" id="IPR028544">
    <property type="entry name" value="CASC3"/>
</dbReference>
<dbReference type="GeneID" id="103505670"/>
<feature type="compositionally biased region" description="Basic and acidic residues" evidence="18">
    <location>
        <begin position="19"/>
        <end position="50"/>
    </location>
</feature>
<keyword evidence="12" id="KW-0810">Translation regulation</keyword>
<evidence type="ECO:0000256" key="12">
    <source>
        <dbReference type="ARBA" id="ARBA00022845"/>
    </source>
</evidence>
<feature type="region of interest" description="Disordered" evidence="18">
    <location>
        <begin position="197"/>
        <end position="513"/>
    </location>
</feature>
<keyword evidence="9" id="KW-0507">mRNA processing</keyword>
<evidence type="ECO:0000256" key="7">
    <source>
        <dbReference type="ARBA" id="ARBA00022448"/>
    </source>
</evidence>
<dbReference type="GO" id="GO:0035145">
    <property type="term" value="C:exon-exon junction complex"/>
    <property type="evidence" value="ECO:0007669"/>
    <property type="project" value="InterPro"/>
</dbReference>
<proteinExistence type="inferred from homology"/>
<evidence type="ECO:0000256" key="10">
    <source>
        <dbReference type="ARBA" id="ARBA00022728"/>
    </source>
</evidence>
<dbReference type="GO" id="GO:0003729">
    <property type="term" value="F:mRNA binding"/>
    <property type="evidence" value="ECO:0007669"/>
    <property type="project" value="InterPro"/>
</dbReference>
<keyword evidence="10" id="KW-0747">Spliceosome</keyword>
<dbReference type="PaxDb" id="121845-A0A3Q0IKQ3"/>
<evidence type="ECO:0000256" key="14">
    <source>
        <dbReference type="ARBA" id="ARBA00023161"/>
    </source>
</evidence>
<dbReference type="AlphaFoldDB" id="A0A3Q0IKQ3"/>
<keyword evidence="8" id="KW-0963">Cytoplasm</keyword>
<evidence type="ECO:0000256" key="4">
    <source>
        <dbReference type="ARBA" id="ARBA00004556"/>
    </source>
</evidence>
<dbReference type="KEGG" id="dci:103505670"/>
<evidence type="ECO:0000256" key="17">
    <source>
        <dbReference type="ARBA" id="ARBA00023273"/>
    </source>
</evidence>
<evidence type="ECO:0000313" key="21">
    <source>
        <dbReference type="RefSeq" id="XP_026676756.1"/>
    </source>
</evidence>
<evidence type="ECO:0000256" key="18">
    <source>
        <dbReference type="SAM" id="MobiDB-lite"/>
    </source>
</evidence>
<feature type="compositionally biased region" description="Basic and acidic residues" evidence="18">
    <location>
        <begin position="197"/>
        <end position="245"/>
    </location>
</feature>
<comment type="similarity">
    <text evidence="5">Belongs to the CASC3 family.</text>
</comment>
<evidence type="ECO:0000256" key="16">
    <source>
        <dbReference type="ARBA" id="ARBA00023242"/>
    </source>
</evidence>
<evidence type="ECO:0000313" key="22">
    <source>
        <dbReference type="RefSeq" id="XP_026676757.1"/>
    </source>
</evidence>
<dbReference type="PANTHER" id="PTHR13434:SF0">
    <property type="entry name" value="PROTEIN CASC3"/>
    <property type="match status" value="1"/>
</dbReference>
<evidence type="ECO:0000256" key="6">
    <source>
        <dbReference type="ARBA" id="ARBA00019964"/>
    </source>
</evidence>
<dbReference type="SMART" id="SM01044">
    <property type="entry name" value="Btz"/>
    <property type="match status" value="1"/>
</dbReference>
<evidence type="ECO:0000313" key="20">
    <source>
        <dbReference type="Proteomes" id="UP000079169"/>
    </source>
</evidence>
<evidence type="ECO:0000256" key="13">
    <source>
        <dbReference type="ARBA" id="ARBA00022884"/>
    </source>
</evidence>
<dbReference type="GO" id="GO:0005681">
    <property type="term" value="C:spliceosomal complex"/>
    <property type="evidence" value="ECO:0007669"/>
    <property type="project" value="UniProtKB-KW"/>
</dbReference>
<feature type="compositionally biased region" description="Basic and acidic residues" evidence="18">
    <location>
        <begin position="314"/>
        <end position="331"/>
    </location>
</feature>
<evidence type="ECO:0000256" key="15">
    <source>
        <dbReference type="ARBA" id="ARBA00023187"/>
    </source>
</evidence>
<keyword evidence="7" id="KW-0813">Transport</keyword>
<keyword evidence="14" id="KW-0866">Nonsense-mediated mRNA decay</keyword>
<feature type="compositionally biased region" description="Polar residues" evidence="18">
    <location>
        <begin position="57"/>
        <end position="69"/>
    </location>
</feature>
<evidence type="ECO:0000256" key="8">
    <source>
        <dbReference type="ARBA" id="ARBA00022490"/>
    </source>
</evidence>
<dbReference type="Proteomes" id="UP000079169">
    <property type="component" value="Unplaced"/>
</dbReference>
<organism evidence="20 22">
    <name type="scientific">Diaphorina citri</name>
    <name type="common">Asian citrus psyllid</name>
    <dbReference type="NCBI Taxonomy" id="121845"/>
    <lineage>
        <taxon>Eukaryota</taxon>
        <taxon>Metazoa</taxon>
        <taxon>Ecdysozoa</taxon>
        <taxon>Arthropoda</taxon>
        <taxon>Hexapoda</taxon>
        <taxon>Insecta</taxon>
        <taxon>Pterygota</taxon>
        <taxon>Neoptera</taxon>
        <taxon>Paraneoptera</taxon>
        <taxon>Hemiptera</taxon>
        <taxon>Sternorrhyncha</taxon>
        <taxon>Psylloidea</taxon>
        <taxon>Psyllidae</taxon>
        <taxon>Diaphorininae</taxon>
        <taxon>Diaphorina</taxon>
    </lineage>
</organism>
<evidence type="ECO:0000256" key="1">
    <source>
        <dbReference type="ARBA" id="ARBA00004210"/>
    </source>
</evidence>
<evidence type="ECO:0000256" key="11">
    <source>
        <dbReference type="ARBA" id="ARBA00022816"/>
    </source>
</evidence>
<feature type="region of interest" description="Disordered" evidence="18">
    <location>
        <begin position="1"/>
        <end position="99"/>
    </location>
</feature>
<dbReference type="RefSeq" id="XP_026676756.1">
    <property type="nucleotide sequence ID" value="XM_026820955.1"/>
</dbReference>
<feature type="compositionally biased region" description="Basic and acidic residues" evidence="18">
    <location>
        <begin position="90"/>
        <end position="99"/>
    </location>
</feature>
<dbReference type="GO" id="GO:0030425">
    <property type="term" value="C:dendrite"/>
    <property type="evidence" value="ECO:0007669"/>
    <property type="project" value="UniProtKB-SubCell"/>
</dbReference>
<dbReference type="GO" id="GO:0048471">
    <property type="term" value="C:perinuclear region of cytoplasm"/>
    <property type="evidence" value="ECO:0007669"/>
    <property type="project" value="UniProtKB-SubCell"/>
</dbReference>
<evidence type="ECO:0000259" key="19">
    <source>
        <dbReference type="SMART" id="SM01044"/>
    </source>
</evidence>
<keyword evidence="17" id="KW-0966">Cell projection</keyword>
<protein>
    <recommendedName>
        <fullName evidence="6">Protein CASC3</fullName>
    </recommendedName>
</protein>
<feature type="domain" description="Btz" evidence="19">
    <location>
        <begin position="323"/>
        <end position="432"/>
    </location>
</feature>
<accession>A0A3Q0IKQ3</accession>